<sequence length="136" mass="15317">MKNTFIGVHLDFIGFSTSIACAIHCAFLPFIISALPFFGLGFLENPWIEYSVILLSLFLALFALSHGYLRHHKKMVPIQIVSLGFLLIAIGLLWAPENLEFIITPVGAVLIGVAHYINWLYIKKSKVEYPDCKDHN</sequence>
<name>A0A841MEQ8_9BACT</name>
<protein>
    <recommendedName>
        <fullName evidence="4">MerC mercury resistance protein</fullName>
    </recommendedName>
</protein>
<dbReference type="GO" id="GO:0016020">
    <property type="term" value="C:membrane"/>
    <property type="evidence" value="ECO:0007669"/>
    <property type="project" value="InterPro"/>
</dbReference>
<dbReference type="EMBL" id="JACIJO010000001">
    <property type="protein sequence ID" value="MBB6325830.1"/>
    <property type="molecule type" value="Genomic_DNA"/>
</dbReference>
<keyword evidence="1" id="KW-0472">Membrane</keyword>
<comment type="caution">
    <text evidence="2">The sequence shown here is derived from an EMBL/GenBank/DDBJ whole genome shotgun (WGS) entry which is preliminary data.</text>
</comment>
<dbReference type="Pfam" id="PF03203">
    <property type="entry name" value="MerC"/>
    <property type="match status" value="1"/>
</dbReference>
<evidence type="ECO:0000313" key="3">
    <source>
        <dbReference type="Proteomes" id="UP000588604"/>
    </source>
</evidence>
<dbReference type="GO" id="GO:0015097">
    <property type="term" value="F:mercury ion transmembrane transporter activity"/>
    <property type="evidence" value="ECO:0007669"/>
    <property type="project" value="InterPro"/>
</dbReference>
<evidence type="ECO:0000313" key="2">
    <source>
        <dbReference type="EMBL" id="MBB6325830.1"/>
    </source>
</evidence>
<gene>
    <name evidence="2" type="ORF">FHS59_001445</name>
</gene>
<dbReference type="RefSeq" id="WP_184494381.1">
    <property type="nucleotide sequence ID" value="NZ_JACIJO010000001.1"/>
</dbReference>
<keyword evidence="1" id="KW-0812">Transmembrane</keyword>
<organism evidence="2 3">
    <name type="scientific">Algoriphagus iocasae</name>
    <dbReference type="NCBI Taxonomy" id="1836499"/>
    <lineage>
        <taxon>Bacteria</taxon>
        <taxon>Pseudomonadati</taxon>
        <taxon>Bacteroidota</taxon>
        <taxon>Cytophagia</taxon>
        <taxon>Cytophagales</taxon>
        <taxon>Cyclobacteriaceae</taxon>
        <taxon>Algoriphagus</taxon>
    </lineage>
</organism>
<keyword evidence="1" id="KW-1133">Transmembrane helix</keyword>
<dbReference type="Proteomes" id="UP000588604">
    <property type="component" value="Unassembled WGS sequence"/>
</dbReference>
<keyword evidence="3" id="KW-1185">Reference proteome</keyword>
<dbReference type="AlphaFoldDB" id="A0A841MEQ8"/>
<dbReference type="InterPro" id="IPR004891">
    <property type="entry name" value="Mercury-R_MerC"/>
</dbReference>
<evidence type="ECO:0008006" key="4">
    <source>
        <dbReference type="Google" id="ProtNLM"/>
    </source>
</evidence>
<feature type="transmembrane region" description="Helical" evidence="1">
    <location>
        <begin position="47"/>
        <end position="64"/>
    </location>
</feature>
<feature type="transmembrane region" description="Helical" evidence="1">
    <location>
        <begin position="101"/>
        <end position="121"/>
    </location>
</feature>
<evidence type="ECO:0000256" key="1">
    <source>
        <dbReference type="SAM" id="Phobius"/>
    </source>
</evidence>
<reference evidence="2 3" key="1">
    <citation type="submission" date="2020-08" db="EMBL/GenBank/DDBJ databases">
        <title>Genomic Encyclopedia of Type Strains, Phase IV (KMG-IV): sequencing the most valuable type-strain genomes for metagenomic binning, comparative biology and taxonomic classification.</title>
        <authorList>
            <person name="Goeker M."/>
        </authorList>
    </citation>
    <scope>NUCLEOTIDE SEQUENCE [LARGE SCALE GENOMIC DNA]</scope>
    <source>
        <strain evidence="2 3">DSM 102044</strain>
    </source>
</reference>
<feature type="transmembrane region" description="Helical" evidence="1">
    <location>
        <begin position="76"/>
        <end position="95"/>
    </location>
</feature>
<proteinExistence type="predicted"/>
<accession>A0A841MEQ8</accession>
<feature type="transmembrane region" description="Helical" evidence="1">
    <location>
        <begin position="12"/>
        <end position="35"/>
    </location>
</feature>